<dbReference type="InterPro" id="IPR028082">
    <property type="entry name" value="Peripla_BP_I"/>
</dbReference>
<accession>A0ABT1CK35</accession>
<dbReference type="SUPFAM" id="SSF53822">
    <property type="entry name" value="Periplasmic binding protein-like I"/>
    <property type="match status" value="1"/>
</dbReference>
<dbReference type="InterPro" id="IPR028081">
    <property type="entry name" value="Leu-bd"/>
</dbReference>
<name>A0ABT1CK35_9HYPH</name>
<protein>
    <submittedName>
        <fullName evidence="4">ABC transporter substrate-binding protein</fullName>
    </submittedName>
</protein>
<keyword evidence="2" id="KW-0732">Signal</keyword>
<organism evidence="4 5">
    <name type="scientific">Hoeflea alexandrii</name>
    <dbReference type="NCBI Taxonomy" id="288436"/>
    <lineage>
        <taxon>Bacteria</taxon>
        <taxon>Pseudomonadati</taxon>
        <taxon>Pseudomonadota</taxon>
        <taxon>Alphaproteobacteria</taxon>
        <taxon>Hyphomicrobiales</taxon>
        <taxon>Rhizobiaceae</taxon>
        <taxon>Hoeflea</taxon>
    </lineage>
</organism>
<dbReference type="CDD" id="cd06358">
    <property type="entry name" value="PBP1_NHase"/>
    <property type="match status" value="1"/>
</dbReference>
<proteinExistence type="inferred from homology"/>
<dbReference type="EMBL" id="JAAAML010000001">
    <property type="protein sequence ID" value="MCO6406562.1"/>
    <property type="molecule type" value="Genomic_DNA"/>
</dbReference>
<dbReference type="PANTHER" id="PTHR47628:SF1">
    <property type="entry name" value="ALIPHATIC AMIDASE EXPRESSION-REGULATING PROTEIN"/>
    <property type="match status" value="1"/>
</dbReference>
<gene>
    <name evidence="4" type="ORF">GTW23_00130</name>
</gene>
<comment type="similarity">
    <text evidence="1">Belongs to the leucine-binding protein family.</text>
</comment>
<dbReference type="Gene3D" id="3.40.50.2300">
    <property type="match status" value="2"/>
</dbReference>
<keyword evidence="5" id="KW-1185">Reference proteome</keyword>
<comment type="caution">
    <text evidence="4">The sequence shown here is derived from an EMBL/GenBank/DDBJ whole genome shotgun (WGS) entry which is preliminary data.</text>
</comment>
<dbReference type="RefSeq" id="WP_252914149.1">
    <property type="nucleotide sequence ID" value="NZ_CP159480.1"/>
</dbReference>
<dbReference type="Proteomes" id="UP001320715">
    <property type="component" value="Unassembled WGS sequence"/>
</dbReference>
<feature type="domain" description="Leucine-binding protein" evidence="3">
    <location>
        <begin position="30"/>
        <end position="321"/>
    </location>
</feature>
<reference evidence="4 5" key="1">
    <citation type="submission" date="2020-01" db="EMBL/GenBank/DDBJ databases">
        <title>Genomes of bacteria type strains.</title>
        <authorList>
            <person name="Chen J."/>
            <person name="Zhu S."/>
            <person name="Yang J."/>
        </authorList>
    </citation>
    <scope>NUCLEOTIDE SEQUENCE [LARGE SCALE GENOMIC DNA]</scope>
    <source>
        <strain evidence="4 5">DSM 16655</strain>
    </source>
</reference>
<evidence type="ECO:0000256" key="2">
    <source>
        <dbReference type="ARBA" id="ARBA00022729"/>
    </source>
</evidence>
<evidence type="ECO:0000259" key="3">
    <source>
        <dbReference type="Pfam" id="PF13458"/>
    </source>
</evidence>
<evidence type="ECO:0000313" key="4">
    <source>
        <dbReference type="EMBL" id="MCO6406562.1"/>
    </source>
</evidence>
<evidence type="ECO:0000313" key="5">
    <source>
        <dbReference type="Proteomes" id="UP001320715"/>
    </source>
</evidence>
<sequence length="374" mass="41502">MEFSRTAVAFPAELNDLRDWASVSSAGFYRVALLIPMCGSAGIWAPSCISSAQLAVEEINRRNGIAGRQVQLIMIDSALEAKVPVEEIVNDLIETNAIDAIVGMHISAIRQRLSKVVRQRVPYVYTPLYEGGENTPGIFAIGETPHEQLGPAIETLQQQFRPKRWALIGNDYVWPHTSHSYAKTKLKELSVGLCYERYLPFGVRNMSHYIDEIAHSGAEALLISLVGQDAVTFNRAFGAAGLDGKMIRLSCCIEENGLLACGDRNLKRFFSSASYFGSLRTEGNCAFKESYYGLHGDKAPVLNVIGQSTYEGVHYLSALMDDKSGDWRERNMLSGSAFRYRSVKRAFSLKRPVARAPIYLARADGIMFEVIKQI</sequence>
<dbReference type="Pfam" id="PF13458">
    <property type="entry name" value="Peripla_BP_6"/>
    <property type="match status" value="1"/>
</dbReference>
<evidence type="ECO:0000256" key="1">
    <source>
        <dbReference type="ARBA" id="ARBA00010062"/>
    </source>
</evidence>
<dbReference type="PANTHER" id="PTHR47628">
    <property type="match status" value="1"/>
</dbReference>